<evidence type="ECO:0000259" key="5">
    <source>
        <dbReference type="PROSITE" id="PS51898"/>
    </source>
</evidence>
<evidence type="ECO:0000256" key="1">
    <source>
        <dbReference type="ARBA" id="ARBA00008857"/>
    </source>
</evidence>
<evidence type="ECO:0000256" key="2">
    <source>
        <dbReference type="ARBA" id="ARBA00022908"/>
    </source>
</evidence>
<comment type="caution">
    <text evidence="6">The sequence shown here is derived from an EMBL/GenBank/DDBJ whole genome shotgun (WGS) entry which is preliminary data.</text>
</comment>
<name>A0A5V1A775_SALER</name>
<dbReference type="GO" id="GO:0015074">
    <property type="term" value="P:DNA integration"/>
    <property type="evidence" value="ECO:0007669"/>
    <property type="project" value="UniProtKB-KW"/>
</dbReference>
<dbReference type="InterPro" id="IPR038488">
    <property type="entry name" value="Integrase_DNA-bd_sf"/>
</dbReference>
<dbReference type="Gene3D" id="1.10.443.10">
    <property type="entry name" value="Intergrase catalytic core"/>
    <property type="match status" value="1"/>
</dbReference>
<gene>
    <name evidence="6" type="ORF">CEJ02_11230</name>
</gene>
<dbReference type="PROSITE" id="PS51898">
    <property type="entry name" value="TYR_RECOMBINASE"/>
    <property type="match status" value="1"/>
</dbReference>
<proteinExistence type="inferred from homology"/>
<dbReference type="GO" id="GO:0003677">
    <property type="term" value="F:DNA binding"/>
    <property type="evidence" value="ECO:0007669"/>
    <property type="project" value="UniProtKB-KW"/>
</dbReference>
<dbReference type="InterPro" id="IPR050808">
    <property type="entry name" value="Phage_Integrase"/>
</dbReference>
<dbReference type="Gene3D" id="3.30.160.390">
    <property type="entry name" value="Integrase, DNA-binding domain"/>
    <property type="match status" value="1"/>
</dbReference>
<dbReference type="InterPro" id="IPR013762">
    <property type="entry name" value="Integrase-like_cat_sf"/>
</dbReference>
<dbReference type="InterPro" id="IPR002104">
    <property type="entry name" value="Integrase_catalytic"/>
</dbReference>
<dbReference type="GO" id="GO:0006310">
    <property type="term" value="P:DNA recombination"/>
    <property type="evidence" value="ECO:0007669"/>
    <property type="project" value="UniProtKB-KW"/>
</dbReference>
<dbReference type="PANTHER" id="PTHR30629:SF2">
    <property type="entry name" value="PROPHAGE INTEGRASE INTS-RELATED"/>
    <property type="match status" value="1"/>
</dbReference>
<keyword evidence="4" id="KW-0233">DNA recombination</keyword>
<dbReference type="EMBL" id="AAGXGX010000006">
    <property type="protein sequence ID" value="EBS9876218.1"/>
    <property type="molecule type" value="Genomic_DNA"/>
</dbReference>
<accession>A0A5V1A775</accession>
<dbReference type="Pfam" id="PF00589">
    <property type="entry name" value="Phage_integrase"/>
    <property type="match status" value="1"/>
</dbReference>
<dbReference type="InterPro" id="IPR025166">
    <property type="entry name" value="Integrase_DNA_bind_dom"/>
</dbReference>
<organism evidence="6">
    <name type="scientific">Salmonella enterica</name>
    <name type="common">Salmonella choleraesuis</name>
    <dbReference type="NCBI Taxonomy" id="28901"/>
    <lineage>
        <taxon>Bacteria</taxon>
        <taxon>Pseudomonadati</taxon>
        <taxon>Pseudomonadota</taxon>
        <taxon>Gammaproteobacteria</taxon>
        <taxon>Enterobacterales</taxon>
        <taxon>Enterobacteriaceae</taxon>
        <taxon>Salmonella</taxon>
    </lineage>
</organism>
<dbReference type="InterPro" id="IPR010998">
    <property type="entry name" value="Integrase_recombinase_N"/>
</dbReference>
<reference evidence="6" key="1">
    <citation type="submission" date="2018-07" db="EMBL/GenBank/DDBJ databases">
        <authorList>
            <consortium name="GenomeTrakr network: Whole genome sequencing for foodborne pathogen traceback"/>
        </authorList>
    </citation>
    <scope>NUCLEOTIDE SEQUENCE</scope>
    <source>
        <strain evidence="6">CFSAN065048</strain>
    </source>
</reference>
<dbReference type="SUPFAM" id="SSF56349">
    <property type="entry name" value="DNA breaking-rejoining enzymes"/>
    <property type="match status" value="1"/>
</dbReference>
<feature type="domain" description="Tyr recombinase" evidence="5">
    <location>
        <begin position="214"/>
        <end position="398"/>
    </location>
</feature>
<dbReference type="InterPro" id="IPR011010">
    <property type="entry name" value="DNA_brk_join_enz"/>
</dbReference>
<dbReference type="Pfam" id="PF22022">
    <property type="entry name" value="Phage_int_M"/>
    <property type="match status" value="1"/>
</dbReference>
<dbReference type="Gene3D" id="1.10.150.130">
    <property type="match status" value="1"/>
</dbReference>
<dbReference type="AlphaFoldDB" id="A0A5V1A775"/>
<dbReference type="CDD" id="cd00801">
    <property type="entry name" value="INT_P4_C"/>
    <property type="match status" value="1"/>
</dbReference>
<protein>
    <submittedName>
        <fullName evidence="6">Tyrosine-type recombinase/integrase</fullName>
    </submittedName>
</protein>
<dbReference type="PANTHER" id="PTHR30629">
    <property type="entry name" value="PROPHAGE INTEGRASE"/>
    <property type="match status" value="1"/>
</dbReference>
<keyword evidence="2" id="KW-0229">DNA integration</keyword>
<evidence type="ECO:0000256" key="3">
    <source>
        <dbReference type="ARBA" id="ARBA00023125"/>
    </source>
</evidence>
<sequence>MANSDYSNTKDVQIRAWIRNGEHFSSRAFGDGLIMRFYKSLRRPRWYFRYRFGGKERWELLGEYDTVSLAEARKKAREEKARVIMGHDVAGEKADLKAEERRKIDARREIYTVEELCKDFYCRRMAKNKSGEHQWRRIEKNIFPIIGKMPVVNVAPIHIDNIITAMLDRDAKTLANAMLSLTKRIFDYAVTRHIITINPASAFTRDDAGGEEKPRKRWLTRPELVQLFEAMRIVEGVKIEIILGLKISLALGCRKMEVFGARWDAVNFDDELLHLYDGDVKTGEGIDVPLPPLVIGWLKELRQYSGGYDYLFPTYKGKARNKPVTHGTVCNATDKLLALMPGCEHFTPHDLRRTARSHLSALGVPGFIAERCLNHKVKGVEGVYDRHEYLDERRDALCKLADLLEALEQGKDYNVLPISKGA</sequence>
<dbReference type="InterPro" id="IPR053876">
    <property type="entry name" value="Phage_int_M"/>
</dbReference>
<evidence type="ECO:0000313" key="6">
    <source>
        <dbReference type="EMBL" id="EBS9876218.1"/>
    </source>
</evidence>
<keyword evidence="3" id="KW-0238">DNA-binding</keyword>
<evidence type="ECO:0000256" key="4">
    <source>
        <dbReference type="ARBA" id="ARBA00023172"/>
    </source>
</evidence>
<dbReference type="Pfam" id="PF13356">
    <property type="entry name" value="Arm-DNA-bind_3"/>
    <property type="match status" value="1"/>
</dbReference>
<comment type="similarity">
    <text evidence="1">Belongs to the 'phage' integrase family.</text>
</comment>